<evidence type="ECO:0000313" key="2">
    <source>
        <dbReference type="EMBL" id="KYQ52450.1"/>
    </source>
</evidence>
<sequence length="252" mass="28746">MADINLLTTEAIEKRWTSLRDMFSCEKRKQQLPPSGSGYKPTKEWELYKTMLFLNPYIEHRRTKTSFSLVIDQSSCSTQSEIEKNTSLSSCKHDVISISNETVDCNENYSDDSLDENKAPIIDSNILEIPCNTLNNNSIDSLPLSPSRSISSKIQSVKRPALQNIAKNIPELDNFAKRHKTKDDLLEKELIQTSSTISATMNNVSSFICNQNKNENGYMLAIQKALKYVPDTHKTQSLIEVFQVIQKYEKRQ</sequence>
<dbReference type="InterPro" id="IPR006578">
    <property type="entry name" value="MADF-dom"/>
</dbReference>
<dbReference type="PROSITE" id="PS51029">
    <property type="entry name" value="MADF"/>
    <property type="match status" value="1"/>
</dbReference>
<dbReference type="AlphaFoldDB" id="A0A151WX46"/>
<dbReference type="EMBL" id="KQ982671">
    <property type="protein sequence ID" value="KYQ52450.1"/>
    <property type="molecule type" value="Genomic_DNA"/>
</dbReference>
<dbReference type="Pfam" id="PF10545">
    <property type="entry name" value="MADF_DNA_bdg"/>
    <property type="match status" value="1"/>
</dbReference>
<evidence type="ECO:0000313" key="3">
    <source>
        <dbReference type="Proteomes" id="UP000075809"/>
    </source>
</evidence>
<dbReference type="Proteomes" id="UP000075809">
    <property type="component" value="Unassembled WGS sequence"/>
</dbReference>
<evidence type="ECO:0000259" key="1">
    <source>
        <dbReference type="PROSITE" id="PS51029"/>
    </source>
</evidence>
<keyword evidence="3" id="KW-1185">Reference proteome</keyword>
<organism evidence="2 3">
    <name type="scientific">Mycetomoellerius zeteki</name>
    <dbReference type="NCBI Taxonomy" id="64791"/>
    <lineage>
        <taxon>Eukaryota</taxon>
        <taxon>Metazoa</taxon>
        <taxon>Ecdysozoa</taxon>
        <taxon>Arthropoda</taxon>
        <taxon>Hexapoda</taxon>
        <taxon>Insecta</taxon>
        <taxon>Pterygota</taxon>
        <taxon>Neoptera</taxon>
        <taxon>Endopterygota</taxon>
        <taxon>Hymenoptera</taxon>
        <taxon>Apocrita</taxon>
        <taxon>Aculeata</taxon>
        <taxon>Formicoidea</taxon>
        <taxon>Formicidae</taxon>
        <taxon>Myrmicinae</taxon>
        <taxon>Mycetomoellerius</taxon>
    </lineage>
</organism>
<name>A0A151WX46_9HYME</name>
<dbReference type="STRING" id="64791.A0A151WX46"/>
<reference evidence="2 3" key="1">
    <citation type="submission" date="2015-09" db="EMBL/GenBank/DDBJ databases">
        <title>Trachymyrmex zeteki WGS genome.</title>
        <authorList>
            <person name="Nygaard S."/>
            <person name="Hu H."/>
            <person name="Boomsma J."/>
            <person name="Zhang G."/>
        </authorList>
    </citation>
    <scope>NUCLEOTIDE SEQUENCE [LARGE SCALE GENOMIC DNA]</scope>
    <source>
        <strain evidence="2">Tzet28-1</strain>
        <tissue evidence="2">Whole body</tissue>
    </source>
</reference>
<accession>A0A151WX46</accession>
<gene>
    <name evidence="2" type="ORF">ALC60_08429</name>
</gene>
<feature type="domain" description="MADF" evidence="1">
    <location>
        <begin position="1"/>
        <end position="59"/>
    </location>
</feature>
<proteinExistence type="predicted"/>
<protein>
    <recommendedName>
        <fullName evidence="1">MADF domain-containing protein</fullName>
    </recommendedName>
</protein>